<proteinExistence type="predicted"/>
<gene>
    <name evidence="1" type="ORF">F6X53_20045</name>
</gene>
<dbReference type="RefSeq" id="WP_151001961.1">
    <property type="nucleotide sequence ID" value="NZ_BPQY01000111.1"/>
</dbReference>
<evidence type="ECO:0000313" key="1">
    <source>
        <dbReference type="EMBL" id="KAB1077174.1"/>
    </source>
</evidence>
<reference evidence="1 2" key="1">
    <citation type="submission" date="2019-09" db="EMBL/GenBank/DDBJ databases">
        <title>YIM 48816 draft genome.</title>
        <authorList>
            <person name="Jiang L."/>
        </authorList>
    </citation>
    <scope>NUCLEOTIDE SEQUENCE [LARGE SCALE GENOMIC DNA]</scope>
    <source>
        <strain evidence="1 2">YIM 48816</strain>
    </source>
</reference>
<protein>
    <submittedName>
        <fullName evidence="1">Uncharacterized protein</fullName>
    </submittedName>
</protein>
<accession>A0A6L3SVA1</accession>
<comment type="caution">
    <text evidence="1">The sequence shown here is derived from an EMBL/GenBank/DDBJ whole genome shotgun (WGS) entry which is preliminary data.</text>
</comment>
<dbReference type="AlphaFoldDB" id="A0A6L3SVA1"/>
<dbReference type="OrthoDB" id="7107775at2"/>
<keyword evidence="2" id="KW-1185">Reference proteome</keyword>
<name>A0A6L3SVA1_9HYPH</name>
<evidence type="ECO:0000313" key="2">
    <source>
        <dbReference type="Proteomes" id="UP000474159"/>
    </source>
</evidence>
<dbReference type="EMBL" id="VZZK01000023">
    <property type="protein sequence ID" value="KAB1077174.1"/>
    <property type="molecule type" value="Genomic_DNA"/>
</dbReference>
<dbReference type="Proteomes" id="UP000474159">
    <property type="component" value="Unassembled WGS sequence"/>
</dbReference>
<sequence length="303" mass="32997">MIFDRALNETFVRRLAEEADSGGWWQDVLADRSLLVAPRRTALNVYWRGQALFNVSCPHGQLAVSTHEKFLVDPALAGQVPLVAGRFDTAASLERALFRSYEGLATLAKMKRAATLFSGEEKSGCHEIAVRNAGVIDVEVAFPGRLVLADGGEKTAPRIDLASVEADGDDVRLTFWEAKAYANGELRALGDGAAPVCTQIETYRLALAQHRADIEASYAAVAANLVAFKAMGWQRELSPLIEAVGRGERRLTLGAFPKVGLVVFGFDSGQRDEPRWKKHLDRLRATIGEVRAVGDPKNLRVGA</sequence>
<organism evidence="1 2">
    <name type="scientific">Methylobacterium soli</name>
    <dbReference type="NCBI Taxonomy" id="553447"/>
    <lineage>
        <taxon>Bacteria</taxon>
        <taxon>Pseudomonadati</taxon>
        <taxon>Pseudomonadota</taxon>
        <taxon>Alphaproteobacteria</taxon>
        <taxon>Hyphomicrobiales</taxon>
        <taxon>Methylobacteriaceae</taxon>
        <taxon>Methylobacterium</taxon>
    </lineage>
</organism>